<dbReference type="InterPro" id="IPR001910">
    <property type="entry name" value="Inosine/uridine_hydrolase_dom"/>
</dbReference>
<keyword evidence="2" id="KW-0326">Glycosidase</keyword>
<dbReference type="Pfam" id="PF01156">
    <property type="entry name" value="IU_nuc_hydro"/>
    <property type="match status" value="1"/>
</dbReference>
<protein>
    <submittedName>
        <fullName evidence="4">Inosine-uridine nucleoside N-ribohydrolase</fullName>
    </submittedName>
</protein>
<dbReference type="PANTHER" id="PTHR12304:SF4">
    <property type="entry name" value="URIDINE NUCLEOSIDASE"/>
    <property type="match status" value="1"/>
</dbReference>
<dbReference type="InterPro" id="IPR023186">
    <property type="entry name" value="IUNH"/>
</dbReference>
<dbReference type="RefSeq" id="WP_183500897.1">
    <property type="nucleotide sequence ID" value="NZ_BAABCO010000003.1"/>
</dbReference>
<comment type="caution">
    <text evidence="4">The sequence shown here is derived from an EMBL/GenBank/DDBJ whole genome shotgun (WGS) entry which is preliminary data.</text>
</comment>
<evidence type="ECO:0000256" key="2">
    <source>
        <dbReference type="ARBA" id="ARBA00023295"/>
    </source>
</evidence>
<dbReference type="GO" id="GO:0006152">
    <property type="term" value="P:purine nucleoside catabolic process"/>
    <property type="evidence" value="ECO:0007669"/>
    <property type="project" value="TreeGrafter"/>
</dbReference>
<keyword evidence="1" id="KW-0378">Hydrolase</keyword>
<sequence length="259" mass="26312">MGRRQVIVDNDFAGDPDGLVALAHLLLSDELDIALVTTTGVDPALAQLAGIDPATSAARGADAARRLVAQVGATVEVVAGPESFAPGARASAASRAIVEAVAGAAAVPVGILCGGPLTNVAAALEAAPTLGERAMLVWIGGSAAGAEYNRDTDADAAEEVLGSGIPVHSVPRETYERMRVSLAEITGDLAAASPLGRALADLLLDVPPFVDLRGALTLGDSALASVAVLEPPTDLSRSAIVESVDMRLLWGDFLARLRR</sequence>
<dbReference type="EMBL" id="JACIFH010000001">
    <property type="protein sequence ID" value="MBB4141418.1"/>
    <property type="molecule type" value="Genomic_DNA"/>
</dbReference>
<reference evidence="4 5" key="1">
    <citation type="submission" date="2020-08" db="EMBL/GenBank/DDBJ databases">
        <title>Sequencing the genomes of 1000 actinobacteria strains.</title>
        <authorList>
            <person name="Klenk H.-P."/>
        </authorList>
    </citation>
    <scope>NUCLEOTIDE SEQUENCE [LARGE SCALE GENOMIC DNA]</scope>
    <source>
        <strain evidence="4 5">DSM 19600</strain>
    </source>
</reference>
<dbReference type="Proteomes" id="UP000549113">
    <property type="component" value="Unassembled WGS sequence"/>
</dbReference>
<dbReference type="PANTHER" id="PTHR12304">
    <property type="entry name" value="INOSINE-URIDINE PREFERRING NUCLEOSIDE HYDROLASE"/>
    <property type="match status" value="1"/>
</dbReference>
<name>A0AA40SS58_9MICO</name>
<dbReference type="InterPro" id="IPR036452">
    <property type="entry name" value="Ribo_hydro-like"/>
</dbReference>
<evidence type="ECO:0000313" key="4">
    <source>
        <dbReference type="EMBL" id="MBB4141418.1"/>
    </source>
</evidence>
<dbReference type="AlphaFoldDB" id="A0AA40SS58"/>
<accession>A0AA40SS58</accession>
<dbReference type="SUPFAM" id="SSF53590">
    <property type="entry name" value="Nucleoside hydrolase"/>
    <property type="match status" value="1"/>
</dbReference>
<dbReference type="Gene3D" id="3.90.245.10">
    <property type="entry name" value="Ribonucleoside hydrolase-like"/>
    <property type="match status" value="1"/>
</dbReference>
<evidence type="ECO:0000313" key="5">
    <source>
        <dbReference type="Proteomes" id="UP000549113"/>
    </source>
</evidence>
<evidence type="ECO:0000256" key="1">
    <source>
        <dbReference type="ARBA" id="ARBA00022801"/>
    </source>
</evidence>
<proteinExistence type="predicted"/>
<dbReference type="GO" id="GO:0008477">
    <property type="term" value="F:purine nucleosidase activity"/>
    <property type="evidence" value="ECO:0007669"/>
    <property type="project" value="TreeGrafter"/>
</dbReference>
<organism evidence="4 5">
    <name type="scientific">Microbacterium invictum</name>
    <dbReference type="NCBI Taxonomy" id="515415"/>
    <lineage>
        <taxon>Bacteria</taxon>
        <taxon>Bacillati</taxon>
        <taxon>Actinomycetota</taxon>
        <taxon>Actinomycetes</taxon>
        <taxon>Micrococcales</taxon>
        <taxon>Microbacteriaceae</taxon>
        <taxon>Microbacterium</taxon>
    </lineage>
</organism>
<evidence type="ECO:0000259" key="3">
    <source>
        <dbReference type="Pfam" id="PF01156"/>
    </source>
</evidence>
<dbReference type="GO" id="GO:0005829">
    <property type="term" value="C:cytosol"/>
    <property type="evidence" value="ECO:0007669"/>
    <property type="project" value="TreeGrafter"/>
</dbReference>
<feature type="domain" description="Inosine/uridine-preferring nucleoside hydrolase" evidence="3">
    <location>
        <begin position="6"/>
        <end position="203"/>
    </location>
</feature>
<keyword evidence="5" id="KW-1185">Reference proteome</keyword>
<gene>
    <name evidence="4" type="ORF">BKA10_003212</name>
</gene>